<evidence type="ECO:0000256" key="1">
    <source>
        <dbReference type="ARBA" id="ARBA00009437"/>
    </source>
</evidence>
<dbReference type="InterPro" id="IPR036390">
    <property type="entry name" value="WH_DNA-bd_sf"/>
</dbReference>
<dbReference type="PROSITE" id="PS50931">
    <property type="entry name" value="HTH_LYSR"/>
    <property type="match status" value="1"/>
</dbReference>
<feature type="domain" description="HTH lysR-type" evidence="6">
    <location>
        <begin position="1"/>
        <end position="58"/>
    </location>
</feature>
<name>A0A427WM88_ACHDE</name>
<comment type="similarity">
    <text evidence="1">Belongs to the LysR transcriptional regulatory family.</text>
</comment>
<dbReference type="Pfam" id="PF03466">
    <property type="entry name" value="LysR_substrate"/>
    <property type="match status" value="1"/>
</dbReference>
<evidence type="ECO:0000259" key="6">
    <source>
        <dbReference type="PROSITE" id="PS50931"/>
    </source>
</evidence>
<dbReference type="InterPro" id="IPR005119">
    <property type="entry name" value="LysR_subst-bd"/>
</dbReference>
<evidence type="ECO:0000313" key="7">
    <source>
        <dbReference type="EMBL" id="QKQ48866.1"/>
    </source>
</evidence>
<keyword evidence="2" id="KW-0805">Transcription regulation</keyword>
<dbReference type="GO" id="GO:0003677">
    <property type="term" value="F:DNA binding"/>
    <property type="evidence" value="ECO:0007669"/>
    <property type="project" value="UniProtKB-KW"/>
</dbReference>
<dbReference type="GO" id="GO:2000142">
    <property type="term" value="P:regulation of DNA-templated transcription initiation"/>
    <property type="evidence" value="ECO:0007669"/>
    <property type="project" value="TreeGrafter"/>
</dbReference>
<dbReference type="InterPro" id="IPR036388">
    <property type="entry name" value="WH-like_DNA-bd_sf"/>
</dbReference>
<dbReference type="PANTHER" id="PTHR30293">
    <property type="entry name" value="TRANSCRIPTIONAL REGULATORY PROTEIN NAC-RELATED"/>
    <property type="match status" value="1"/>
</dbReference>
<reference evidence="7 8" key="1">
    <citation type="submission" date="2020-05" db="EMBL/GenBank/DDBJ databases">
        <title>FDA dAtabase for Regulatory Grade micrObial Sequences (FDA-ARGOS): Supporting development and validation of Infectious Disease Dx tests.</title>
        <authorList>
            <person name="Sproer C."/>
            <person name="Gronow S."/>
            <person name="Severitt S."/>
            <person name="Schroder I."/>
            <person name="Tallon L."/>
            <person name="Sadzewicz L."/>
            <person name="Zhao X."/>
            <person name="Vavikolanu K."/>
            <person name="Mehta A."/>
            <person name="Aluvathingal J."/>
            <person name="Nadendla S."/>
            <person name="Myers T."/>
            <person name="Yan Y."/>
            <person name="Sichtig H."/>
        </authorList>
    </citation>
    <scope>NUCLEOTIDE SEQUENCE [LARGE SCALE GENOMIC DNA]</scope>
    <source>
        <strain evidence="7 8">FDAARGOS_787</strain>
    </source>
</reference>
<dbReference type="SUPFAM" id="SSF53850">
    <property type="entry name" value="Periplasmic binding protein-like II"/>
    <property type="match status" value="1"/>
</dbReference>
<sequence>MNLRQLKYFVRVVEMQNMTRAAESLHVAQPALSQQMSLLEENLGVALLVRGAKGVQPTAEGLLLYRHAQTILRQVDSTRSLLSRTADQVTGTVSIGLASSTARMLALPLMRRAKAELPSVVLEIVDVPSADLTKLVLQGRIDFSLSPDQQPMQGLQRTPLLRESLFLLAHASVALPRRTLGIADFAALPLVLPSLPNTLRARLDHAFLTAGLTCNLFAEASTSAILIPAVRSAMAATILPCSAAQPEIAEGSIVAHALDDALSRELVLCASESLPQSMAVSQVIAMCKDEIKRLINDQAWQGCTLLEPSRR</sequence>
<dbReference type="FunFam" id="1.10.10.10:FF:000001">
    <property type="entry name" value="LysR family transcriptional regulator"/>
    <property type="match status" value="1"/>
</dbReference>
<evidence type="ECO:0000256" key="5">
    <source>
        <dbReference type="ARBA" id="ARBA00023163"/>
    </source>
</evidence>
<dbReference type="Gene3D" id="1.10.10.10">
    <property type="entry name" value="Winged helix-like DNA-binding domain superfamily/Winged helix DNA-binding domain"/>
    <property type="match status" value="1"/>
</dbReference>
<dbReference type="RefSeq" id="WP_088147143.1">
    <property type="nucleotide sequence ID" value="NZ_BLWG01000090.1"/>
</dbReference>
<dbReference type="GO" id="GO:0003700">
    <property type="term" value="F:DNA-binding transcription factor activity"/>
    <property type="evidence" value="ECO:0007669"/>
    <property type="project" value="InterPro"/>
</dbReference>
<dbReference type="Gene3D" id="3.40.190.290">
    <property type="match status" value="1"/>
</dbReference>
<dbReference type="Pfam" id="PF00126">
    <property type="entry name" value="HTH_1"/>
    <property type="match status" value="1"/>
</dbReference>
<dbReference type="EMBL" id="CP054569">
    <property type="protein sequence ID" value="QKQ48866.1"/>
    <property type="molecule type" value="Genomic_DNA"/>
</dbReference>
<evidence type="ECO:0000256" key="3">
    <source>
        <dbReference type="ARBA" id="ARBA00023125"/>
    </source>
</evidence>
<keyword evidence="4" id="KW-0010">Activator</keyword>
<evidence type="ECO:0000256" key="4">
    <source>
        <dbReference type="ARBA" id="ARBA00023159"/>
    </source>
</evidence>
<dbReference type="AlphaFoldDB" id="A0A427WM88"/>
<dbReference type="SUPFAM" id="SSF46785">
    <property type="entry name" value="Winged helix' DNA-binding domain"/>
    <property type="match status" value="1"/>
</dbReference>
<dbReference type="OrthoDB" id="8587114at2"/>
<dbReference type="Proteomes" id="UP000509782">
    <property type="component" value="Chromosome"/>
</dbReference>
<organism evidence="7 8">
    <name type="scientific">Achromobacter denitrificans</name>
    <name type="common">Alcaligenes denitrificans</name>
    <dbReference type="NCBI Taxonomy" id="32002"/>
    <lineage>
        <taxon>Bacteria</taxon>
        <taxon>Pseudomonadati</taxon>
        <taxon>Pseudomonadota</taxon>
        <taxon>Betaproteobacteria</taxon>
        <taxon>Burkholderiales</taxon>
        <taxon>Alcaligenaceae</taxon>
        <taxon>Achromobacter</taxon>
    </lineage>
</organism>
<keyword evidence="5" id="KW-0804">Transcription</keyword>
<keyword evidence="3" id="KW-0238">DNA-binding</keyword>
<accession>A0A427WM88</accession>
<dbReference type="PRINTS" id="PR00039">
    <property type="entry name" value="HTHLYSR"/>
</dbReference>
<dbReference type="STRING" id="32002.BVK87_14705"/>
<gene>
    <name evidence="7" type="ORF">FOC81_20100</name>
</gene>
<dbReference type="InterPro" id="IPR000847">
    <property type="entry name" value="LysR_HTH_N"/>
</dbReference>
<protein>
    <submittedName>
        <fullName evidence="7">LysR family transcriptional regulator</fullName>
    </submittedName>
</protein>
<dbReference type="PANTHER" id="PTHR30293:SF0">
    <property type="entry name" value="NITROGEN ASSIMILATION REGULATORY PROTEIN NAC"/>
    <property type="match status" value="1"/>
</dbReference>
<evidence type="ECO:0000313" key="8">
    <source>
        <dbReference type="Proteomes" id="UP000509782"/>
    </source>
</evidence>
<proteinExistence type="inferred from homology"/>
<evidence type="ECO:0000256" key="2">
    <source>
        <dbReference type="ARBA" id="ARBA00023015"/>
    </source>
</evidence>